<dbReference type="InterPro" id="IPR037143">
    <property type="entry name" value="4-PPantetheinyl_Trfase_dom_sf"/>
</dbReference>
<gene>
    <name evidence="3" type="ORF">ACIB24_02050</name>
</gene>
<feature type="domain" description="4'-phosphopantetheinyl transferase" evidence="2">
    <location>
        <begin position="12"/>
        <end position="83"/>
    </location>
</feature>
<dbReference type="SUPFAM" id="SSF56214">
    <property type="entry name" value="4'-phosphopantetheinyl transferase"/>
    <property type="match status" value="1"/>
</dbReference>
<dbReference type="EMBL" id="JBITLV010000001">
    <property type="protein sequence ID" value="MFI7585840.1"/>
    <property type="molecule type" value="Genomic_DNA"/>
</dbReference>
<organism evidence="3 4">
    <name type="scientific">Spongisporangium articulatum</name>
    <dbReference type="NCBI Taxonomy" id="3362603"/>
    <lineage>
        <taxon>Bacteria</taxon>
        <taxon>Bacillati</taxon>
        <taxon>Actinomycetota</taxon>
        <taxon>Actinomycetes</taxon>
        <taxon>Kineosporiales</taxon>
        <taxon>Kineosporiaceae</taxon>
        <taxon>Spongisporangium</taxon>
    </lineage>
</organism>
<name>A0ABW8AHK2_9ACTN</name>
<accession>A0ABW8AHK2</accession>
<comment type="caution">
    <text evidence="3">The sequence shown here is derived from an EMBL/GenBank/DDBJ whole genome shotgun (WGS) entry which is preliminary data.</text>
</comment>
<evidence type="ECO:0000259" key="2">
    <source>
        <dbReference type="Pfam" id="PF01648"/>
    </source>
</evidence>
<keyword evidence="1 3" id="KW-0808">Transferase</keyword>
<sequence length="158" mass="16585">MIGTLVQVPVLLGVDVTEVGRVAELIDRYGAAAVRRVCDDAEIGRVGLEPARLAAVFALKESAIKAMGGRPAGFRWQSIGTADAPAHAVPAEARRLLDDFVRDVGAGSQLAVEVSCTLAGRSAERAARLLPGPGEIRGAGSYLTQDGHMFAAVCFWKD</sequence>
<proteinExistence type="predicted"/>
<evidence type="ECO:0000313" key="4">
    <source>
        <dbReference type="Proteomes" id="UP001612915"/>
    </source>
</evidence>
<dbReference type="Pfam" id="PF01648">
    <property type="entry name" value="ACPS"/>
    <property type="match status" value="1"/>
</dbReference>
<keyword evidence="4" id="KW-1185">Reference proteome</keyword>
<evidence type="ECO:0000313" key="3">
    <source>
        <dbReference type="EMBL" id="MFI7585840.1"/>
    </source>
</evidence>
<dbReference type="Proteomes" id="UP001612915">
    <property type="component" value="Unassembled WGS sequence"/>
</dbReference>
<dbReference type="RefSeq" id="WP_398274413.1">
    <property type="nucleotide sequence ID" value="NZ_JBITLV010000001.1"/>
</dbReference>
<dbReference type="InterPro" id="IPR008278">
    <property type="entry name" value="4-PPantetheinyl_Trfase_dom"/>
</dbReference>
<protein>
    <submittedName>
        <fullName evidence="3">4'-phosphopantetheinyl transferase superfamily protein</fullName>
    </submittedName>
</protein>
<dbReference type="Gene3D" id="3.90.470.20">
    <property type="entry name" value="4'-phosphopantetheinyl transferase domain"/>
    <property type="match status" value="1"/>
</dbReference>
<evidence type="ECO:0000256" key="1">
    <source>
        <dbReference type="ARBA" id="ARBA00022679"/>
    </source>
</evidence>
<reference evidence="3 4" key="1">
    <citation type="submission" date="2024-10" db="EMBL/GenBank/DDBJ databases">
        <title>The Natural Products Discovery Center: Release of the First 8490 Sequenced Strains for Exploring Actinobacteria Biosynthetic Diversity.</title>
        <authorList>
            <person name="Kalkreuter E."/>
            <person name="Kautsar S.A."/>
            <person name="Yang D."/>
            <person name="Bader C.D."/>
            <person name="Teijaro C.N."/>
            <person name="Fluegel L."/>
            <person name="Davis C.M."/>
            <person name="Simpson J.R."/>
            <person name="Lauterbach L."/>
            <person name="Steele A.D."/>
            <person name="Gui C."/>
            <person name="Meng S."/>
            <person name="Li G."/>
            <person name="Viehrig K."/>
            <person name="Ye F."/>
            <person name="Su P."/>
            <person name="Kiefer A.F."/>
            <person name="Nichols A."/>
            <person name="Cepeda A.J."/>
            <person name="Yan W."/>
            <person name="Fan B."/>
            <person name="Jiang Y."/>
            <person name="Adhikari A."/>
            <person name="Zheng C.-J."/>
            <person name="Schuster L."/>
            <person name="Cowan T.M."/>
            <person name="Smanski M.J."/>
            <person name="Chevrette M.G."/>
            <person name="De Carvalho L.P.S."/>
            <person name="Shen B."/>
        </authorList>
    </citation>
    <scope>NUCLEOTIDE SEQUENCE [LARGE SCALE GENOMIC DNA]</scope>
    <source>
        <strain evidence="3 4">NPDC049639</strain>
    </source>
</reference>
<dbReference type="GO" id="GO:0016740">
    <property type="term" value="F:transferase activity"/>
    <property type="evidence" value="ECO:0007669"/>
    <property type="project" value="UniProtKB-KW"/>
</dbReference>